<protein>
    <submittedName>
        <fullName evidence="2">Uncharacterized protein</fullName>
    </submittedName>
</protein>
<sequence length="596" mass="66118">MVLVKAKAKKRSGHADDDPDSPTRRQPTKDDVERIIDSVLTDLYSESGKERLSAVDCVVDILGEKEFPFERIFKEKQLMSALTRLLGDNSCSDELAYNITKVFAALSQIDENHDRLAENRIGALAISVLEFQVKRHNSRGGVAFSDEQECLITLCLDILNNLGDSPLVLPEQDDEEGSAVAARAETAATLSAEGCQVIPFLASVIDNTDVREIQVDVVCTLFNLSFHDPCLEMISRTDIWESLTVLVRDRCNQAVSLMYRLSSTEANREYMTEIGLAALVGELVNDFAPSGFMDVSLAGLLVNMSLNPLFCEDLIALNAVEGLLGIIDSTYKVDHVDSKSNIQYLVRVLRHLAAWTRMVQLKIKLLLSDDQHSGNITDVVQDASMYIYVTSDKMISLYCDHNFWSLHVETVIREVLSAHNDECLLYEWLGLIGNLTQDDLPAGCSIRTRDEEGAEASVDLQLEVVVWLGELCRSSDECSHWIAASGLVDTMHMLLRHNSQCVEKEDELLLQILVSYESFLAFEATRLPVLGGGESVIRSIANCLSAEDEELRLAAGRLLLVIEDLDRDERGVSGDIGKAVRDARFKALVGEVQSNQ</sequence>
<dbReference type="OMA" id="EANREYM"/>
<dbReference type="InterPro" id="IPR016024">
    <property type="entry name" value="ARM-type_fold"/>
</dbReference>
<accession>K0RVB8</accession>
<proteinExistence type="predicted"/>
<evidence type="ECO:0000313" key="3">
    <source>
        <dbReference type="Proteomes" id="UP000266841"/>
    </source>
</evidence>
<dbReference type="PANTHER" id="PTHR15605">
    <property type="entry name" value="KINESIN-ASSOCIATED PROTEINS"/>
    <property type="match status" value="1"/>
</dbReference>
<keyword evidence="3" id="KW-1185">Reference proteome</keyword>
<name>K0RVB8_THAOC</name>
<dbReference type="GO" id="GO:0044782">
    <property type="term" value="P:cilium organization"/>
    <property type="evidence" value="ECO:0007669"/>
    <property type="project" value="TreeGrafter"/>
</dbReference>
<dbReference type="EMBL" id="AGNL01027174">
    <property type="protein sequence ID" value="EJK57738.1"/>
    <property type="molecule type" value="Genomic_DNA"/>
</dbReference>
<dbReference type="Proteomes" id="UP000266841">
    <property type="component" value="Unassembled WGS sequence"/>
</dbReference>
<feature type="compositionally biased region" description="Basic and acidic residues" evidence="1">
    <location>
        <begin position="13"/>
        <end position="30"/>
    </location>
</feature>
<organism evidence="2 3">
    <name type="scientific">Thalassiosira oceanica</name>
    <name type="common">Marine diatom</name>
    <dbReference type="NCBI Taxonomy" id="159749"/>
    <lineage>
        <taxon>Eukaryota</taxon>
        <taxon>Sar</taxon>
        <taxon>Stramenopiles</taxon>
        <taxon>Ochrophyta</taxon>
        <taxon>Bacillariophyta</taxon>
        <taxon>Coscinodiscophyceae</taxon>
        <taxon>Thalassiosirophycidae</taxon>
        <taxon>Thalassiosirales</taxon>
        <taxon>Thalassiosiraceae</taxon>
        <taxon>Thalassiosira</taxon>
    </lineage>
</organism>
<feature type="region of interest" description="Disordered" evidence="1">
    <location>
        <begin position="1"/>
        <end position="30"/>
    </location>
</feature>
<dbReference type="InterPro" id="IPR008658">
    <property type="entry name" value="KAP3"/>
</dbReference>
<dbReference type="GO" id="GO:0019894">
    <property type="term" value="F:kinesin binding"/>
    <property type="evidence" value="ECO:0007669"/>
    <property type="project" value="InterPro"/>
</dbReference>
<dbReference type="AlphaFoldDB" id="K0RVB8"/>
<gene>
    <name evidence="2" type="ORF">THAOC_22186</name>
</gene>
<dbReference type="SUPFAM" id="SSF48371">
    <property type="entry name" value="ARM repeat"/>
    <property type="match status" value="1"/>
</dbReference>
<dbReference type="GO" id="GO:0016939">
    <property type="term" value="C:kinesin II complex"/>
    <property type="evidence" value="ECO:0007669"/>
    <property type="project" value="TreeGrafter"/>
</dbReference>
<comment type="caution">
    <text evidence="2">The sequence shown here is derived from an EMBL/GenBank/DDBJ whole genome shotgun (WGS) entry which is preliminary data.</text>
</comment>
<dbReference type="InterPro" id="IPR011989">
    <property type="entry name" value="ARM-like"/>
</dbReference>
<dbReference type="PANTHER" id="PTHR15605:SF2">
    <property type="entry name" value="KINESIN-ASSOCIATED PROTEIN 3"/>
    <property type="match status" value="1"/>
</dbReference>
<dbReference type="OrthoDB" id="10265679at2759"/>
<dbReference type="eggNOG" id="KOG1222">
    <property type="taxonomic scope" value="Eukaryota"/>
</dbReference>
<dbReference type="Pfam" id="PF05804">
    <property type="entry name" value="KAP"/>
    <property type="match status" value="2"/>
</dbReference>
<evidence type="ECO:0000313" key="2">
    <source>
        <dbReference type="EMBL" id="EJK57738.1"/>
    </source>
</evidence>
<reference evidence="2 3" key="1">
    <citation type="journal article" date="2012" name="Genome Biol.">
        <title>Genome and low-iron response of an oceanic diatom adapted to chronic iron limitation.</title>
        <authorList>
            <person name="Lommer M."/>
            <person name="Specht M."/>
            <person name="Roy A.S."/>
            <person name="Kraemer L."/>
            <person name="Andreson R."/>
            <person name="Gutowska M.A."/>
            <person name="Wolf J."/>
            <person name="Bergner S.V."/>
            <person name="Schilhabel M.B."/>
            <person name="Klostermeier U.C."/>
            <person name="Beiko R.G."/>
            <person name="Rosenstiel P."/>
            <person name="Hippler M."/>
            <person name="Laroche J."/>
        </authorList>
    </citation>
    <scope>NUCLEOTIDE SEQUENCE [LARGE SCALE GENOMIC DNA]</scope>
    <source>
        <strain evidence="2 3">CCMP1005</strain>
    </source>
</reference>
<evidence type="ECO:0000256" key="1">
    <source>
        <dbReference type="SAM" id="MobiDB-lite"/>
    </source>
</evidence>
<feature type="compositionally biased region" description="Basic residues" evidence="1">
    <location>
        <begin position="1"/>
        <end position="12"/>
    </location>
</feature>
<dbReference type="GO" id="GO:0007018">
    <property type="term" value="P:microtubule-based movement"/>
    <property type="evidence" value="ECO:0007669"/>
    <property type="project" value="TreeGrafter"/>
</dbReference>
<dbReference type="Gene3D" id="1.25.10.10">
    <property type="entry name" value="Leucine-rich Repeat Variant"/>
    <property type="match status" value="1"/>
</dbReference>
<dbReference type="GO" id="GO:0005930">
    <property type="term" value="C:axoneme"/>
    <property type="evidence" value="ECO:0007669"/>
    <property type="project" value="TreeGrafter"/>
</dbReference>
<dbReference type="GO" id="GO:0035869">
    <property type="term" value="C:ciliary transition zone"/>
    <property type="evidence" value="ECO:0007669"/>
    <property type="project" value="TreeGrafter"/>
</dbReference>